<proteinExistence type="predicted"/>
<feature type="compositionally biased region" description="Acidic residues" evidence="1">
    <location>
        <begin position="788"/>
        <end position="805"/>
    </location>
</feature>
<protein>
    <submittedName>
        <fullName evidence="2">Uncharacterized protein</fullName>
    </submittedName>
</protein>
<evidence type="ECO:0000256" key="1">
    <source>
        <dbReference type="SAM" id="MobiDB-lite"/>
    </source>
</evidence>
<dbReference type="Pfam" id="PF20414">
    <property type="entry name" value="DUF6698"/>
    <property type="match status" value="1"/>
</dbReference>
<reference evidence="2 3" key="1">
    <citation type="submission" date="2014-06" db="EMBL/GenBank/DDBJ databases">
        <title>Evolutionary Origins and Diversification of the Mycorrhizal Mutualists.</title>
        <authorList>
            <consortium name="DOE Joint Genome Institute"/>
            <consortium name="Mycorrhizal Genomics Consortium"/>
            <person name="Kohler A."/>
            <person name="Kuo A."/>
            <person name="Nagy L.G."/>
            <person name="Floudas D."/>
            <person name="Copeland A."/>
            <person name="Barry K.W."/>
            <person name="Cichocki N."/>
            <person name="Veneault-Fourrey C."/>
            <person name="LaButti K."/>
            <person name="Lindquist E.A."/>
            <person name="Lipzen A."/>
            <person name="Lundell T."/>
            <person name="Morin E."/>
            <person name="Murat C."/>
            <person name="Riley R."/>
            <person name="Ohm R."/>
            <person name="Sun H."/>
            <person name="Tunlid A."/>
            <person name="Henrissat B."/>
            <person name="Grigoriev I.V."/>
            <person name="Hibbett D.S."/>
            <person name="Martin F."/>
        </authorList>
    </citation>
    <scope>NUCLEOTIDE SEQUENCE [LARGE SCALE GENOMIC DNA]</scope>
    <source>
        <strain evidence="2 3">FD-325 SS-3</strain>
    </source>
</reference>
<dbReference type="AlphaFoldDB" id="A0A0C9T4S4"/>
<feature type="region of interest" description="Disordered" evidence="1">
    <location>
        <begin position="781"/>
        <end position="820"/>
    </location>
</feature>
<feature type="region of interest" description="Disordered" evidence="1">
    <location>
        <begin position="1"/>
        <end position="32"/>
    </location>
</feature>
<feature type="compositionally biased region" description="Low complexity" evidence="1">
    <location>
        <begin position="1"/>
        <end position="24"/>
    </location>
</feature>
<dbReference type="EMBL" id="KN832571">
    <property type="protein sequence ID" value="KII84309.1"/>
    <property type="molecule type" value="Genomic_DNA"/>
</dbReference>
<evidence type="ECO:0000313" key="2">
    <source>
        <dbReference type="EMBL" id="KII84309.1"/>
    </source>
</evidence>
<accession>A0A0C9T4S4</accession>
<dbReference type="OrthoDB" id="3220614at2759"/>
<gene>
    <name evidence="2" type="ORF">PLICRDRAFT_179562</name>
</gene>
<name>A0A0C9T4S4_PLICR</name>
<dbReference type="HOGENOM" id="CLU_332629_0_0_1"/>
<sequence length="860" mass="93920">MPNTPSSPASDSAAAAADLDSDPATAVPPTRKRGIDELVDSLSETGNRRLTKKLALKPYNNEGRWIPRGFSPFINVVIAFKIGMIYDANEAQEEPLAAKDHPRLKDISASALKENVAAYHFILSRVKGFKEVLDELADAPDVLDTITSAIADGLSGAKSDDSSSLKHAGLCYMHVNPRTDVHDPPFIVEGSKSGRGFSHRATARLLCPRKYLDRFDTEPGFQNELLDGRVAATATDWPTFLYQEDCVYDENDLENGLLRGYLVLRVWEHIYIGPSSALNKAAGNIGGSKATKAGNGRIHGLTRVSGRSIAYAAIQAWFFMSSLENFSSDAGRFRMETFFNVIVRLFEDDPTDEWCIDTLDWWNKQVFGTDMIDDAETPAANDESSDANRTMNQRAAKRARRAAALLNDSAAASSSPSPEVPSLRATDRLISPFPLAGTHDALVSAAHDRSRLQAFPLIPLSLLISLLAPGSWLLAPGSWLLVPGSSLLVPGSSLLVPGSSLSLRPQLSCSPSEMAGLSREVTGRRLLCCPMSRSLLYMATLPRLAKACCKWTPTDLEAYNIHIESQPDSDEFFHMNHPSGSAASDTASDDFYTLLCSIDLAMSLEPAEDSIVDDLTVSLSAALGYSRECSRTASPDDIVMVQNCKTVRTNMDVCTLDNFQILTPIQDKNQDPTNVDPEPPLVAEAIAAFIMNMRMRERPLNSILVAGAALRGKTLKFYKIPVTAELAQCVRLGTYPTTPTVVHVHIPGIPAPAADSPGALLWSHCSRFVALCHRSESEIKSVTKMEQADSENMDDNAEEEGEEMEEKAPSSEGMDQLEHEPTEELADLDFFRSEVNKPGKKADQIAWMLAHQALKKPSMF</sequence>
<dbReference type="InterPro" id="IPR046521">
    <property type="entry name" value="DUF6698"/>
</dbReference>
<organism evidence="2 3">
    <name type="scientific">Plicaturopsis crispa FD-325 SS-3</name>
    <dbReference type="NCBI Taxonomy" id="944288"/>
    <lineage>
        <taxon>Eukaryota</taxon>
        <taxon>Fungi</taxon>
        <taxon>Dikarya</taxon>
        <taxon>Basidiomycota</taxon>
        <taxon>Agaricomycotina</taxon>
        <taxon>Agaricomycetes</taxon>
        <taxon>Agaricomycetidae</taxon>
        <taxon>Amylocorticiales</taxon>
        <taxon>Amylocorticiaceae</taxon>
        <taxon>Plicatura</taxon>
        <taxon>Plicaturopsis crispa</taxon>
    </lineage>
</organism>
<evidence type="ECO:0000313" key="3">
    <source>
        <dbReference type="Proteomes" id="UP000053263"/>
    </source>
</evidence>
<dbReference type="Proteomes" id="UP000053263">
    <property type="component" value="Unassembled WGS sequence"/>
</dbReference>
<keyword evidence="3" id="KW-1185">Reference proteome</keyword>